<dbReference type="EMBL" id="JBHMAF010000197">
    <property type="protein sequence ID" value="MFB9762480.1"/>
    <property type="molecule type" value="Genomic_DNA"/>
</dbReference>
<evidence type="ECO:0000313" key="2">
    <source>
        <dbReference type="EMBL" id="MFB9762480.1"/>
    </source>
</evidence>
<keyword evidence="1" id="KW-0812">Transmembrane</keyword>
<keyword evidence="3" id="KW-1185">Reference proteome</keyword>
<protein>
    <submittedName>
        <fullName evidence="2">Uncharacterized protein</fullName>
    </submittedName>
</protein>
<keyword evidence="1" id="KW-1133">Transmembrane helix</keyword>
<dbReference type="Proteomes" id="UP001589609">
    <property type="component" value="Unassembled WGS sequence"/>
</dbReference>
<gene>
    <name evidence="2" type="ORF">ACFFMS_30085</name>
</gene>
<reference evidence="2 3" key="1">
    <citation type="submission" date="2024-09" db="EMBL/GenBank/DDBJ databases">
        <authorList>
            <person name="Sun Q."/>
            <person name="Mori K."/>
        </authorList>
    </citation>
    <scope>NUCLEOTIDE SEQUENCE [LARGE SCALE GENOMIC DNA]</scope>
    <source>
        <strain evidence="2 3">JCM 11201</strain>
    </source>
</reference>
<dbReference type="RefSeq" id="WP_379952385.1">
    <property type="nucleotide sequence ID" value="NZ_JBHMAF010000197.1"/>
</dbReference>
<accession>A0ABV5WPB5</accession>
<comment type="caution">
    <text evidence="2">The sequence shown here is derived from an EMBL/GenBank/DDBJ whole genome shotgun (WGS) entry which is preliminary data.</text>
</comment>
<organism evidence="2 3">
    <name type="scientific">Ectobacillus funiculus</name>
    <dbReference type="NCBI Taxonomy" id="137993"/>
    <lineage>
        <taxon>Bacteria</taxon>
        <taxon>Bacillati</taxon>
        <taxon>Bacillota</taxon>
        <taxon>Bacilli</taxon>
        <taxon>Bacillales</taxon>
        <taxon>Bacillaceae</taxon>
        <taxon>Ectobacillus</taxon>
    </lineage>
</organism>
<feature type="transmembrane region" description="Helical" evidence="1">
    <location>
        <begin position="26"/>
        <end position="46"/>
    </location>
</feature>
<name>A0ABV5WPB5_9BACI</name>
<evidence type="ECO:0000256" key="1">
    <source>
        <dbReference type="SAM" id="Phobius"/>
    </source>
</evidence>
<evidence type="ECO:0000313" key="3">
    <source>
        <dbReference type="Proteomes" id="UP001589609"/>
    </source>
</evidence>
<sequence length="68" mass="7964">MKLKLLIYRVTWIFVKYATFAKDWDIGTISITALAIMIWGMLLFEFGKSLLFSGRTGLHIQSSWYRKS</sequence>
<keyword evidence="1" id="KW-0472">Membrane</keyword>
<proteinExistence type="predicted"/>